<evidence type="ECO:0000313" key="7">
    <source>
        <dbReference type="EMBL" id="CZE47001.1"/>
    </source>
</evidence>
<keyword evidence="8" id="KW-1185">Reference proteome</keyword>
<evidence type="ECO:0000256" key="5">
    <source>
        <dbReference type="SAM" id="Phobius"/>
    </source>
</evidence>
<dbReference type="SUPFAM" id="SSF53300">
    <property type="entry name" value="vWA-like"/>
    <property type="match status" value="1"/>
</dbReference>
<dbReference type="Gene3D" id="3.40.50.410">
    <property type="entry name" value="von Willebrand factor, type A domain"/>
    <property type="match status" value="1"/>
</dbReference>
<protein>
    <submittedName>
        <fullName evidence="7">VWFA-related Acidobacterial domain</fullName>
    </submittedName>
</protein>
<reference evidence="7 8" key="1">
    <citation type="submission" date="2016-02" db="EMBL/GenBank/DDBJ databases">
        <authorList>
            <consortium name="Pathogen Informatics"/>
        </authorList>
    </citation>
    <scope>NUCLEOTIDE SEQUENCE [LARGE SCALE GENOMIC DNA]</scope>
    <source>
        <strain evidence="7 8">RC20</strain>
    </source>
</reference>
<dbReference type="InterPro" id="IPR050768">
    <property type="entry name" value="UPF0353/GerABKA_families"/>
</dbReference>
<evidence type="ECO:0000259" key="6">
    <source>
        <dbReference type="PROSITE" id="PS50234"/>
    </source>
</evidence>
<accession>A0A128EKI4</accession>
<keyword evidence="1" id="KW-1003">Cell membrane</keyword>
<keyword evidence="3 5" id="KW-1133">Transmembrane helix</keyword>
<organism evidence="7 8">
    <name type="scientific">Campylobacter geochelonis</name>
    <dbReference type="NCBI Taxonomy" id="1780362"/>
    <lineage>
        <taxon>Bacteria</taxon>
        <taxon>Pseudomonadati</taxon>
        <taxon>Campylobacterota</taxon>
        <taxon>Epsilonproteobacteria</taxon>
        <taxon>Campylobacterales</taxon>
        <taxon>Campylobacteraceae</taxon>
        <taxon>Campylobacter</taxon>
    </lineage>
</organism>
<dbReference type="AlphaFoldDB" id="A0A128EKI4"/>
<dbReference type="EMBL" id="FIZP01000002">
    <property type="protein sequence ID" value="CZE47001.1"/>
    <property type="molecule type" value="Genomic_DNA"/>
</dbReference>
<gene>
    <name evidence="7" type="ORF">ERS672216_00664</name>
</gene>
<proteinExistence type="predicted"/>
<evidence type="ECO:0000256" key="2">
    <source>
        <dbReference type="ARBA" id="ARBA00022692"/>
    </source>
</evidence>
<feature type="transmembrane region" description="Helical" evidence="5">
    <location>
        <begin position="289"/>
        <end position="308"/>
    </location>
</feature>
<evidence type="ECO:0000256" key="3">
    <source>
        <dbReference type="ARBA" id="ARBA00022989"/>
    </source>
</evidence>
<keyword evidence="4 5" id="KW-0472">Membrane</keyword>
<dbReference type="InterPro" id="IPR036465">
    <property type="entry name" value="vWFA_dom_sf"/>
</dbReference>
<dbReference type="SMART" id="SM00327">
    <property type="entry name" value="VWA"/>
    <property type="match status" value="1"/>
</dbReference>
<evidence type="ECO:0000256" key="4">
    <source>
        <dbReference type="ARBA" id="ARBA00023136"/>
    </source>
</evidence>
<evidence type="ECO:0000256" key="1">
    <source>
        <dbReference type="ARBA" id="ARBA00022475"/>
    </source>
</evidence>
<name>A0A128EKI4_9BACT</name>
<dbReference type="Proteomes" id="UP000069632">
    <property type="component" value="Unassembled WGS sequence"/>
</dbReference>
<dbReference type="InterPro" id="IPR002035">
    <property type="entry name" value="VWF_A"/>
</dbReference>
<dbReference type="PANTHER" id="PTHR22550">
    <property type="entry name" value="SPORE GERMINATION PROTEIN"/>
    <property type="match status" value="1"/>
</dbReference>
<feature type="domain" description="VWFA" evidence="6">
    <location>
        <begin position="86"/>
        <end position="273"/>
    </location>
</feature>
<dbReference type="OrthoDB" id="9807628at2"/>
<dbReference type="PANTHER" id="PTHR22550:SF5">
    <property type="entry name" value="LEUCINE ZIPPER PROTEIN 4"/>
    <property type="match status" value="1"/>
</dbReference>
<feature type="transmembrane region" description="Helical" evidence="5">
    <location>
        <begin position="53"/>
        <end position="73"/>
    </location>
</feature>
<keyword evidence="2 5" id="KW-0812">Transmembrane</keyword>
<evidence type="ECO:0000313" key="8">
    <source>
        <dbReference type="Proteomes" id="UP000069632"/>
    </source>
</evidence>
<dbReference type="RefSeq" id="WP_075531886.1">
    <property type="nucleotide sequence ID" value="NZ_CP053844.1"/>
</dbReference>
<dbReference type="PROSITE" id="PS50234">
    <property type="entry name" value="VWFA"/>
    <property type="match status" value="1"/>
</dbReference>
<dbReference type="Pfam" id="PF13519">
    <property type="entry name" value="VWA_2"/>
    <property type="match status" value="1"/>
</dbReference>
<sequence length="313" mass="35432">MFSFQNLEFLWLLVLLPALLLFAGKKSQFESYFSKDVLKQIYIKNRGFSSKFRANLLILSLAMLIFAIARPVFKGGEIEVKSSFIDVVVGLDISKSMSVDDVFPNRFEFSKNKLFTFLKDASDKRVSIVGFSDRAFLVSPLTKDFESLKFLVKNMNFSYLNLKGTSIISFLKSANSLFDKNEHKVVLIFSDGGDNVDFSKEIAYAKEHNIAVYVYLVATQKGALFKADNGDMAVLKANEAIKNLALQTGGAFLNYSLSNDDIKSISDDMSAKFRDKNEQSTMINEQQELFYYPLVLALVFFFMAIFSLPTRKI</sequence>